<name>A0A0K1NMU4_9BACT</name>
<evidence type="ECO:0000313" key="4">
    <source>
        <dbReference type="Proteomes" id="UP000060345"/>
    </source>
</evidence>
<dbReference type="EMBL" id="CP012075">
    <property type="protein sequence ID" value="AKU70208.1"/>
    <property type="molecule type" value="Genomic_DNA"/>
</dbReference>
<dbReference type="PANTHER" id="PTHR43708:SF4">
    <property type="entry name" value="OXIDOREDUCTASE YCEM-RELATED"/>
    <property type="match status" value="1"/>
</dbReference>
<dbReference type="Proteomes" id="UP000682005">
    <property type="component" value="Chromosome 2"/>
</dbReference>
<feature type="domain" description="Gfo/Idh/MocA-like oxidoreductase N-terminal" evidence="1">
    <location>
        <begin position="27"/>
        <end position="132"/>
    </location>
</feature>
<evidence type="ECO:0000313" key="3">
    <source>
        <dbReference type="EMBL" id="QUB85826.1"/>
    </source>
</evidence>
<dbReference type="SUPFAM" id="SSF55347">
    <property type="entry name" value="Glyceraldehyde-3-phosphate dehydrogenase-like, C-terminal domain"/>
    <property type="match status" value="1"/>
</dbReference>
<dbReference type="RefSeq" id="WP_004344873.1">
    <property type="nucleotide sequence ID" value="NZ_BAKO01000009.1"/>
</dbReference>
<evidence type="ECO:0000259" key="1">
    <source>
        <dbReference type="Pfam" id="PF01408"/>
    </source>
</evidence>
<dbReference type="Pfam" id="PF01408">
    <property type="entry name" value="GFO_IDH_MocA"/>
    <property type="match status" value="1"/>
</dbReference>
<dbReference type="SUPFAM" id="SSF51735">
    <property type="entry name" value="NAD(P)-binding Rossmann-fold domains"/>
    <property type="match status" value="1"/>
</dbReference>
<dbReference type="InterPro" id="IPR036291">
    <property type="entry name" value="NAD(P)-bd_dom_sf"/>
</dbReference>
<dbReference type="STRING" id="1236517.ADJ77_10430"/>
<reference evidence="3 5" key="2">
    <citation type="submission" date="2021-03" db="EMBL/GenBank/DDBJ databases">
        <title>Human Oral Microbial Genomes.</title>
        <authorList>
            <person name="Johnston C.D."/>
            <person name="Chen T."/>
            <person name="Dewhirst F.E."/>
        </authorList>
    </citation>
    <scope>NUCLEOTIDE SEQUENCE [LARGE SCALE GENOMIC DNA]</scope>
    <source>
        <strain evidence="3 5">W1435</strain>
    </source>
</reference>
<dbReference type="eggNOG" id="COG0673">
    <property type="taxonomic scope" value="Bacteria"/>
</dbReference>
<evidence type="ECO:0000313" key="5">
    <source>
        <dbReference type="Proteomes" id="UP000682005"/>
    </source>
</evidence>
<dbReference type="GO" id="GO:0000166">
    <property type="term" value="F:nucleotide binding"/>
    <property type="evidence" value="ECO:0007669"/>
    <property type="project" value="InterPro"/>
</dbReference>
<dbReference type="Proteomes" id="UP000060345">
    <property type="component" value="Chromosome 2"/>
</dbReference>
<sequence length="353" mass="40256">MTDIQKIIRLYKRRRDNKYLSDCYEKNYAIIGFGNHTIHNLFPVIQFLQVNVKYVCCSSTKKAELIGKKFKGIIGTTSIKDILNDETVAGVFVSATPASHFEIASEVIKSGKSLFIEKPPCMCLKELNSLIDKQRLFGFNTTVVGMQKRHSPLVSRLRKEIKGRELNSYSLRYQTGLYPEGNEIYDLFIHPIDLVVFLFGGAKILAMHKVKSTKKGGVTYLLMLEHDNIIGTLELSTLYSWKDASENVRVNTQDGTYEIDQMERLSFVPSVCTIGGVPIEKVLPTKLSNECLLSRNNFNPILANNQIYTQGYFNEIKMFVEMTEMKNGTAEEYTDFMTLRSTYAILEELNNIR</sequence>
<proteinExistence type="predicted"/>
<dbReference type="GeneID" id="93535797"/>
<dbReference type="PANTHER" id="PTHR43708">
    <property type="entry name" value="CONSERVED EXPRESSED OXIDOREDUCTASE (EUROFUNG)"/>
    <property type="match status" value="1"/>
</dbReference>
<dbReference type="InterPro" id="IPR051317">
    <property type="entry name" value="Gfo/Idh/MocA_oxidoreduct"/>
</dbReference>
<dbReference type="Gene3D" id="3.40.50.720">
    <property type="entry name" value="NAD(P)-binding Rossmann-like Domain"/>
    <property type="match status" value="1"/>
</dbReference>
<dbReference type="KEGG" id="pfus:ADJ77_10430"/>
<dbReference type="AlphaFoldDB" id="A0A0K1NMU4"/>
<dbReference type="EMBL" id="CP072369">
    <property type="protein sequence ID" value="QUB85826.1"/>
    <property type="molecule type" value="Genomic_DNA"/>
</dbReference>
<organism evidence="2 4">
    <name type="scientific">Prevotella fusca JCM 17724</name>
    <dbReference type="NCBI Taxonomy" id="1236517"/>
    <lineage>
        <taxon>Bacteria</taxon>
        <taxon>Pseudomonadati</taxon>
        <taxon>Bacteroidota</taxon>
        <taxon>Bacteroidia</taxon>
        <taxon>Bacteroidales</taxon>
        <taxon>Prevotellaceae</taxon>
        <taxon>Prevotella</taxon>
    </lineage>
</organism>
<dbReference type="OrthoDB" id="9781031at2"/>
<keyword evidence="5" id="KW-1185">Reference proteome</keyword>
<protein>
    <submittedName>
        <fullName evidence="2 3">Oxidoreductase</fullName>
    </submittedName>
</protein>
<gene>
    <name evidence="2" type="ORF">ADJ77_10430</name>
    <name evidence="3" type="ORF">J5A51_00660</name>
</gene>
<reference evidence="2 4" key="1">
    <citation type="submission" date="2015-07" db="EMBL/GenBank/DDBJ databases">
        <authorList>
            <person name="Noorani M."/>
        </authorList>
    </citation>
    <scope>NUCLEOTIDE SEQUENCE [LARGE SCALE GENOMIC DNA]</scope>
    <source>
        <strain evidence="2 4">W1435</strain>
    </source>
</reference>
<dbReference type="Gene3D" id="3.30.360.10">
    <property type="entry name" value="Dihydrodipicolinate Reductase, domain 2"/>
    <property type="match status" value="1"/>
</dbReference>
<evidence type="ECO:0000313" key="2">
    <source>
        <dbReference type="EMBL" id="AKU70208.1"/>
    </source>
</evidence>
<dbReference type="InterPro" id="IPR000683">
    <property type="entry name" value="Gfo/Idh/MocA-like_OxRdtase_N"/>
</dbReference>
<accession>A0A0K1NMU4</accession>